<feature type="domain" description="Glycosyl transferase family 25" evidence="5">
    <location>
        <begin position="291"/>
        <end position="388"/>
    </location>
</feature>
<dbReference type="InterPro" id="IPR002654">
    <property type="entry name" value="Glyco_trans_25"/>
</dbReference>
<evidence type="ECO:0000256" key="4">
    <source>
        <dbReference type="SAM" id="SignalP"/>
    </source>
</evidence>
<feature type="non-terminal residue" evidence="6">
    <location>
        <position position="393"/>
    </location>
</feature>
<sequence>MILLFLMFTPVYLCSSEEGDVTHIYPESSISILLGSHSHVLPYLLGWIENVKYPKMRLHLDIYLTVEAKKNATREEIQLWKDSLTPSLFKSITINEIGELEGNWATNALNKARQHQSSFLLFWNGEDLPSNSRLLMKIFNTSRTAISSLLVSPSSHRGRWNIDLPTDQLNIQSNSVLREIDRVSFPFVFNLDKMESASHTFDGGNNRDYDGSESLFKLFEMSAKAMEIPLFVDRFHDMGWHFDQSFPLEERKMSVRKMSSYQNSKSSSIVLPQSRSVRATLIPKKKFGFVKISIINLLRRPERRNKLERICDVIGIDCEFVEATDGRSLPSSYSVAQLDSFLDPHGNRKMTNGEVGCFLSHYRIWESIVSSGLSRVLILEDDARFMDDAFQLM</sequence>
<proteinExistence type="inferred from homology"/>
<feature type="signal peptide" evidence="4">
    <location>
        <begin position="1"/>
        <end position="16"/>
    </location>
</feature>
<dbReference type="GO" id="GO:0050211">
    <property type="term" value="F:procollagen galactosyltransferase activity"/>
    <property type="evidence" value="ECO:0007669"/>
    <property type="project" value="TreeGrafter"/>
</dbReference>
<evidence type="ECO:0000313" key="7">
    <source>
        <dbReference type="Proteomes" id="UP001432027"/>
    </source>
</evidence>
<organism evidence="6 7">
    <name type="scientific">Pristionchus entomophagus</name>
    <dbReference type="NCBI Taxonomy" id="358040"/>
    <lineage>
        <taxon>Eukaryota</taxon>
        <taxon>Metazoa</taxon>
        <taxon>Ecdysozoa</taxon>
        <taxon>Nematoda</taxon>
        <taxon>Chromadorea</taxon>
        <taxon>Rhabditida</taxon>
        <taxon>Rhabditina</taxon>
        <taxon>Diplogasteromorpha</taxon>
        <taxon>Diplogasteroidea</taxon>
        <taxon>Neodiplogasteridae</taxon>
        <taxon>Pristionchus</taxon>
    </lineage>
</organism>
<reference evidence="6" key="1">
    <citation type="submission" date="2023-10" db="EMBL/GenBank/DDBJ databases">
        <title>Genome assembly of Pristionchus species.</title>
        <authorList>
            <person name="Yoshida K."/>
            <person name="Sommer R.J."/>
        </authorList>
    </citation>
    <scope>NUCLEOTIDE SEQUENCE</scope>
    <source>
        <strain evidence="6">RS0144</strain>
    </source>
</reference>
<evidence type="ECO:0000256" key="2">
    <source>
        <dbReference type="ARBA" id="ARBA00022676"/>
    </source>
</evidence>
<dbReference type="AlphaFoldDB" id="A0AAV5ULG7"/>
<evidence type="ECO:0000259" key="5">
    <source>
        <dbReference type="Pfam" id="PF01755"/>
    </source>
</evidence>
<evidence type="ECO:0000313" key="6">
    <source>
        <dbReference type="EMBL" id="GMT07073.1"/>
    </source>
</evidence>
<keyword evidence="7" id="KW-1185">Reference proteome</keyword>
<gene>
    <name evidence="6" type="ORF">PENTCL1PPCAC_29247</name>
</gene>
<keyword evidence="2" id="KW-0328">Glycosyltransferase</keyword>
<comment type="caution">
    <text evidence="6">The sequence shown here is derived from an EMBL/GenBank/DDBJ whole genome shotgun (WGS) entry which is preliminary data.</text>
</comment>
<keyword evidence="3" id="KW-0808">Transferase</keyword>
<accession>A0AAV5ULG7</accession>
<protein>
    <recommendedName>
        <fullName evidence="5">Glycosyl transferase family 25 domain-containing protein</fullName>
    </recommendedName>
</protein>
<feature type="chain" id="PRO_5043775388" description="Glycosyl transferase family 25 domain-containing protein" evidence="4">
    <location>
        <begin position="17"/>
        <end position="393"/>
    </location>
</feature>
<dbReference type="Pfam" id="PF01755">
    <property type="entry name" value="Glyco_transf_25"/>
    <property type="match status" value="1"/>
</dbReference>
<evidence type="ECO:0000256" key="1">
    <source>
        <dbReference type="ARBA" id="ARBA00006721"/>
    </source>
</evidence>
<dbReference type="InterPro" id="IPR050757">
    <property type="entry name" value="Collagen_mod_GT25"/>
</dbReference>
<dbReference type="CDD" id="cd06532">
    <property type="entry name" value="Glyco_transf_25"/>
    <property type="match status" value="1"/>
</dbReference>
<name>A0AAV5ULG7_9BILA</name>
<comment type="similarity">
    <text evidence="1">Belongs to the glycosyltransferase 25 family.</text>
</comment>
<dbReference type="PANTHER" id="PTHR10730:SF53">
    <property type="entry name" value="GLYCOSYLTRANSFERASE 25 FAMILY MEMBER"/>
    <property type="match status" value="1"/>
</dbReference>
<evidence type="ECO:0000256" key="3">
    <source>
        <dbReference type="ARBA" id="ARBA00022679"/>
    </source>
</evidence>
<dbReference type="EMBL" id="BTSX01000006">
    <property type="protein sequence ID" value="GMT07073.1"/>
    <property type="molecule type" value="Genomic_DNA"/>
</dbReference>
<dbReference type="PANTHER" id="PTHR10730">
    <property type="entry name" value="PROCOLLAGEN-LYSINE,2-OXOGLUTARATE 5-DIOXYGENASE/GLYCOSYLTRANSFERASE 25 FAMILY MEMBER"/>
    <property type="match status" value="1"/>
</dbReference>
<keyword evidence="4" id="KW-0732">Signal</keyword>
<dbReference type="Proteomes" id="UP001432027">
    <property type="component" value="Unassembled WGS sequence"/>
</dbReference>